<dbReference type="CDD" id="cd00192">
    <property type="entry name" value="PTKc"/>
    <property type="match status" value="1"/>
</dbReference>
<dbReference type="PROSITE" id="PS00109">
    <property type="entry name" value="PROTEIN_KINASE_TYR"/>
    <property type="match status" value="1"/>
</dbReference>
<dbReference type="SMART" id="SM00219">
    <property type="entry name" value="TyrKc"/>
    <property type="match status" value="1"/>
</dbReference>
<dbReference type="GO" id="GO:0007169">
    <property type="term" value="P:cell surface receptor protein tyrosine kinase signaling pathway"/>
    <property type="evidence" value="ECO:0007669"/>
    <property type="project" value="TreeGrafter"/>
</dbReference>
<evidence type="ECO:0000313" key="8">
    <source>
        <dbReference type="RefSeq" id="XP_028967596.1"/>
    </source>
</evidence>
<protein>
    <submittedName>
        <fullName evidence="8">Proto-oncogene tyrosine-protein kinase receptor Ret</fullName>
    </submittedName>
</protein>
<dbReference type="CDD" id="cd11304">
    <property type="entry name" value="Cadherin_repeat"/>
    <property type="match status" value="1"/>
</dbReference>
<dbReference type="Gene3D" id="1.10.510.10">
    <property type="entry name" value="Transferase(Phosphotransferase) domain 1"/>
    <property type="match status" value="1"/>
</dbReference>
<reference evidence="8" key="1">
    <citation type="submission" date="2025-08" db="UniProtKB">
        <authorList>
            <consortium name="RefSeq"/>
        </authorList>
    </citation>
    <scope>IDENTIFICATION</scope>
</reference>
<dbReference type="InterPro" id="IPR020635">
    <property type="entry name" value="Tyr_kinase_cat_dom"/>
</dbReference>
<comment type="catalytic activity">
    <reaction evidence="2">
        <text>L-tyrosyl-[protein] + ATP = O-phospho-L-tyrosyl-[protein] + ADP + H(+)</text>
        <dbReference type="Rhea" id="RHEA:10596"/>
        <dbReference type="Rhea" id="RHEA-COMP:10136"/>
        <dbReference type="Rhea" id="RHEA-COMP:20101"/>
        <dbReference type="ChEBI" id="CHEBI:15378"/>
        <dbReference type="ChEBI" id="CHEBI:30616"/>
        <dbReference type="ChEBI" id="CHEBI:46858"/>
        <dbReference type="ChEBI" id="CHEBI:61978"/>
        <dbReference type="ChEBI" id="CHEBI:456216"/>
        <dbReference type="EC" id="2.7.10.1"/>
    </reaction>
</comment>
<dbReference type="InterPro" id="IPR001245">
    <property type="entry name" value="Ser-Thr/Tyr_kinase_cat_dom"/>
</dbReference>
<dbReference type="PROSITE" id="PS50011">
    <property type="entry name" value="PROTEIN_KINASE_DOM"/>
    <property type="match status" value="1"/>
</dbReference>
<evidence type="ECO:0000256" key="1">
    <source>
        <dbReference type="ARBA" id="ARBA00004167"/>
    </source>
</evidence>
<dbReference type="SUPFAM" id="SSF56112">
    <property type="entry name" value="Protein kinase-like (PK-like)"/>
    <property type="match status" value="1"/>
</dbReference>
<dbReference type="FunFam" id="1.10.510.10:FF:000462">
    <property type="entry name" value="Receptor tyrosine kinase"/>
    <property type="match status" value="1"/>
</dbReference>
<dbReference type="Proteomes" id="UP000694867">
    <property type="component" value="Unplaced"/>
</dbReference>
<dbReference type="KEGG" id="goe:100907949"/>
<dbReference type="GO" id="GO:0043235">
    <property type="term" value="C:receptor complex"/>
    <property type="evidence" value="ECO:0007669"/>
    <property type="project" value="TreeGrafter"/>
</dbReference>
<dbReference type="Pfam" id="PF22540">
    <property type="entry name" value="RET_CRD"/>
    <property type="match status" value="1"/>
</dbReference>
<comment type="subcellular location">
    <subcellularLocation>
        <location evidence="1">Membrane</location>
        <topology evidence="1">Single-pass membrane protein</topology>
    </subcellularLocation>
</comment>
<dbReference type="InterPro" id="IPR017441">
    <property type="entry name" value="Protein_kinase_ATP_BS"/>
</dbReference>
<dbReference type="GO" id="GO:0005524">
    <property type="term" value="F:ATP binding"/>
    <property type="evidence" value="ECO:0007669"/>
    <property type="project" value="UniProtKB-UniRule"/>
</dbReference>
<dbReference type="GO" id="GO:0004714">
    <property type="term" value="F:transmembrane receptor protein tyrosine kinase activity"/>
    <property type="evidence" value="ECO:0007669"/>
    <property type="project" value="UniProtKB-EC"/>
</dbReference>
<keyword evidence="3" id="KW-0067">ATP-binding</keyword>
<dbReference type="InterPro" id="IPR008266">
    <property type="entry name" value="Tyr_kinase_AS"/>
</dbReference>
<keyword evidence="8" id="KW-0675">Receptor</keyword>
<dbReference type="InterPro" id="IPR000719">
    <property type="entry name" value="Prot_kinase_dom"/>
</dbReference>
<dbReference type="GO" id="GO:0005886">
    <property type="term" value="C:plasma membrane"/>
    <property type="evidence" value="ECO:0007669"/>
    <property type="project" value="TreeGrafter"/>
</dbReference>
<dbReference type="Gene3D" id="3.30.200.20">
    <property type="entry name" value="Phosphorylase Kinase, domain 1"/>
    <property type="match status" value="1"/>
</dbReference>
<feature type="domain" description="Protein kinase" evidence="6">
    <location>
        <begin position="643"/>
        <end position="929"/>
    </location>
</feature>
<dbReference type="AlphaFoldDB" id="A0AAJ7SF55"/>
<dbReference type="PRINTS" id="PR00109">
    <property type="entry name" value="TYRKINASE"/>
</dbReference>
<feature type="binding site" evidence="3">
    <location>
        <position position="677"/>
    </location>
    <ligand>
        <name>ATP</name>
        <dbReference type="ChEBI" id="CHEBI:30616"/>
    </ligand>
</feature>
<proteinExistence type="predicted"/>
<dbReference type="PROSITE" id="PS00107">
    <property type="entry name" value="PROTEIN_KINASE_ATP"/>
    <property type="match status" value="1"/>
</dbReference>
<evidence type="ECO:0000256" key="5">
    <source>
        <dbReference type="SAM" id="Phobius"/>
    </source>
</evidence>
<keyword evidence="5" id="KW-0472">Membrane</keyword>
<name>A0AAJ7SF55_9ACAR</name>
<dbReference type="RefSeq" id="XP_028967596.1">
    <property type="nucleotide sequence ID" value="XM_029111763.1"/>
</dbReference>
<feature type="transmembrane region" description="Helical" evidence="5">
    <location>
        <begin position="565"/>
        <end position="587"/>
    </location>
</feature>
<evidence type="ECO:0000256" key="4">
    <source>
        <dbReference type="SAM" id="MobiDB-lite"/>
    </source>
</evidence>
<keyword evidence="5" id="KW-1133">Transmembrane helix</keyword>
<dbReference type="InterPro" id="IPR055162">
    <property type="entry name" value="RET_CRD"/>
</dbReference>
<dbReference type="SMART" id="SM00220">
    <property type="entry name" value="S_TKc"/>
    <property type="match status" value="1"/>
</dbReference>
<keyword evidence="8" id="KW-0808">Transferase</keyword>
<evidence type="ECO:0000259" key="6">
    <source>
        <dbReference type="PROSITE" id="PS50011"/>
    </source>
</evidence>
<keyword evidence="8" id="KW-0418">Kinase</keyword>
<dbReference type="Pfam" id="PF07714">
    <property type="entry name" value="PK_Tyr_Ser-Thr"/>
    <property type="match status" value="1"/>
</dbReference>
<evidence type="ECO:0000256" key="2">
    <source>
        <dbReference type="ARBA" id="ARBA00051243"/>
    </source>
</evidence>
<dbReference type="InterPro" id="IPR050122">
    <property type="entry name" value="RTK"/>
</dbReference>
<keyword evidence="5" id="KW-0812">Transmembrane</keyword>
<feature type="region of interest" description="Disordered" evidence="4">
    <location>
        <begin position="532"/>
        <end position="553"/>
    </location>
</feature>
<keyword evidence="7" id="KW-1185">Reference proteome</keyword>
<evidence type="ECO:0000256" key="3">
    <source>
        <dbReference type="PROSITE-ProRule" id="PRU10141"/>
    </source>
</evidence>
<dbReference type="PANTHER" id="PTHR24416">
    <property type="entry name" value="TYROSINE-PROTEIN KINASE RECEPTOR"/>
    <property type="match status" value="1"/>
</dbReference>
<accession>A0AAJ7SF55</accession>
<dbReference type="InterPro" id="IPR011009">
    <property type="entry name" value="Kinase-like_dom_sf"/>
</dbReference>
<dbReference type="PANTHER" id="PTHR24416:SF617">
    <property type="entry name" value="RET ONCOGENE, ISOFORM A"/>
    <property type="match status" value="1"/>
</dbReference>
<dbReference type="GeneID" id="100907949"/>
<sequence>MAFHWEKRKTKVPFFRVFVNSVPSGLAERPQFSILSPRNLVRIDNETGELSLLHRLDDKRLARELEVEIEASHPDLGLARTVIVFQLTSSTSCNISRSMCFTSEDDAITIDAEAAPGTPVEYVPPPMQRFCNRSASYTLQPVDMLSLDDDTRTLKTIRAIPPGIHNTSVFCKIDGNPSLAFNKTVILRAARLYRTSLRGVNLSCDFTTARMLQKDRKILCDLEAVNVDKDALYRVFRVGDERNLFRVKHDLMFPDSEHRRVIISVTAIPGATFYPDTTYSFDVVLEEGSRKHVSYQNVTYKVTVTNDTLIDHPLRLDVSRANLSSGLTARFTRVIPALSVVQRRARYRFSIADDQWHDAFAITRNEGIVYVKDTKALLDIAGRDVKLRVIITDLKSHNETYHDIHVSVEDSNSIICGDPSELLSCASAKYHNQCEEMCGDGARFGHCSWHRAEKSFYESCTPDPLHCPDQQCDELERENDSLCPQDCAPHVTGVAVKSDHAASGIPPEAGDFCFCLVPSQCTCELSKSHERVERSRNNLSEKESHHAKDDERPRGLCGRRSCINVIKVVGLGGMLIAVSIAAIILLLKSVPFPKPKKPGSEKRDTNQDISPDPDSTLTMEGPDVKLLPMNQVDVRWEVRRDNLLFENVLGEGEFGKVMRAQAWSIAGRDGYTTVAVKMLKDDACRQDQQDLLQELQMLKEVDHVNVIRLLGACTSREGPLYVIVEYCEYGSLRSYLRRCRNISSTEDLRAVQNPTYLGEDQRVQLPSARQLTSFMWQIARGMSYLSDMKVIHRDLAARNILVATDFVVKISDFGLSRDVYEGDTYLKRSRQRVPVKWMAIESLEDQIYTTRSDVWSFGVVLWEIVSLGATPYPGLSGERLCHLLKQGYRMYQPDNCSDQLYAVMRDCWRPDPNERPSFRLLAQKFDRLLQDTTIYLDVEDGVATCSTYYNDDSVTSEETIVCGDRPSRVEAQLEGGVVKSHLLKQDRTPSSEYLNDDERNRLLHYAKMDFARSSSDASSDQEHTSSV</sequence>
<evidence type="ECO:0000313" key="7">
    <source>
        <dbReference type="Proteomes" id="UP000694867"/>
    </source>
</evidence>
<feature type="region of interest" description="Disordered" evidence="4">
    <location>
        <begin position="595"/>
        <end position="621"/>
    </location>
</feature>
<keyword evidence="3" id="KW-0547">Nucleotide-binding</keyword>
<feature type="compositionally biased region" description="Polar residues" evidence="4">
    <location>
        <begin position="607"/>
        <end position="618"/>
    </location>
</feature>
<organism evidence="7 8">
    <name type="scientific">Galendromus occidentalis</name>
    <name type="common">western predatory mite</name>
    <dbReference type="NCBI Taxonomy" id="34638"/>
    <lineage>
        <taxon>Eukaryota</taxon>
        <taxon>Metazoa</taxon>
        <taxon>Ecdysozoa</taxon>
        <taxon>Arthropoda</taxon>
        <taxon>Chelicerata</taxon>
        <taxon>Arachnida</taxon>
        <taxon>Acari</taxon>
        <taxon>Parasitiformes</taxon>
        <taxon>Mesostigmata</taxon>
        <taxon>Gamasina</taxon>
        <taxon>Phytoseioidea</taxon>
        <taxon>Phytoseiidae</taxon>
        <taxon>Typhlodrominae</taxon>
        <taxon>Galendromus</taxon>
    </lineage>
</organism>
<gene>
    <name evidence="8" type="primary">LOC100907949</name>
</gene>